<dbReference type="UniPathway" id="UPA00344"/>
<dbReference type="Proteomes" id="UP000323142">
    <property type="component" value="Unassembled WGS sequence"/>
</dbReference>
<dbReference type="GO" id="GO:0046872">
    <property type="term" value="F:metal ion binding"/>
    <property type="evidence" value="ECO:0007669"/>
    <property type="project" value="UniProtKB-UniRule"/>
</dbReference>
<comment type="pathway">
    <text evidence="1">Cofactor biosynthesis; molybdopterin biosynthesis.</text>
</comment>
<dbReference type="PANTHER" id="PTHR10192">
    <property type="entry name" value="MOLYBDOPTERIN BIOSYNTHESIS PROTEIN"/>
    <property type="match status" value="1"/>
</dbReference>
<dbReference type="PANTHER" id="PTHR10192:SF5">
    <property type="entry name" value="GEPHYRIN"/>
    <property type="match status" value="1"/>
</dbReference>
<dbReference type="Gene3D" id="3.40.980.10">
    <property type="entry name" value="MoaB/Mog-like domain"/>
    <property type="match status" value="1"/>
</dbReference>
<dbReference type="SUPFAM" id="SSF63882">
    <property type="entry name" value="MoeA N-terminal region -like"/>
    <property type="match status" value="1"/>
</dbReference>
<protein>
    <recommendedName>
        <fullName evidence="1">Molybdopterin molybdenumtransferase</fullName>
        <ecNumber evidence="1">2.10.1.1</ecNumber>
    </recommendedName>
</protein>
<sequence>MPRHGPRQPETMTRPARSLTPLDLLLGRLLAELRPVAPVRVPLDRALGHACAESIVAPEPVPGTALARRSGWAVASHDTVGASSYAPAFATASPVAVVPGASLPPGLDAVLGPADLSFEGAVPEILAAVAPGEGVRRPGEDMGAGAVLRAAGEPLRPLDLALARAIGRADLPVRRPVAVLWAPDGGPAGALVAGELSGLASVIAAGGPTPPDEGDIVVGVGDDATALGIERLCDRGGLLAHGVAIAPGEAAACGILCGRPVILLPSRLEDAFAAYHLLVRPCLDRLRGAPPRRPDLTGPLVAKLASAIGLAEIALLRREPEGLRPIAVGDLAWSALAAADAWTVVPPALEGHAPGETIAAFALDWGP</sequence>
<dbReference type="InterPro" id="IPR036135">
    <property type="entry name" value="MoeA_linker/N_sf"/>
</dbReference>
<dbReference type="InterPro" id="IPR038987">
    <property type="entry name" value="MoeA-like"/>
</dbReference>
<dbReference type="SUPFAM" id="SSF53218">
    <property type="entry name" value="Molybdenum cofactor biosynthesis proteins"/>
    <property type="match status" value="1"/>
</dbReference>
<keyword evidence="1" id="KW-0460">Magnesium</keyword>
<evidence type="ECO:0000313" key="4">
    <source>
        <dbReference type="Proteomes" id="UP000323142"/>
    </source>
</evidence>
<dbReference type="GO" id="GO:0006777">
    <property type="term" value="P:Mo-molybdopterin cofactor biosynthetic process"/>
    <property type="evidence" value="ECO:0007669"/>
    <property type="project" value="UniProtKB-UniRule"/>
</dbReference>
<evidence type="ECO:0000259" key="2">
    <source>
        <dbReference type="Pfam" id="PF03453"/>
    </source>
</evidence>
<keyword evidence="1" id="KW-0808">Transferase</keyword>
<reference evidence="3 4" key="1">
    <citation type="submission" date="2019-09" db="EMBL/GenBank/DDBJ databases">
        <title>Salinarimonas rosea gen. nov., sp. nov., a new member of the a-2 subgroup of the Proteobacteria.</title>
        <authorList>
            <person name="Liu J."/>
        </authorList>
    </citation>
    <scope>NUCLEOTIDE SEQUENCE [LARGE SCALE GENOMIC DNA]</scope>
    <source>
        <strain evidence="3 4">BN140002</strain>
    </source>
</reference>
<comment type="similarity">
    <text evidence="1">Belongs to the MoeA family.</text>
</comment>
<feature type="domain" description="MoeA N-terminal and linker" evidence="2">
    <location>
        <begin position="28"/>
        <end position="167"/>
    </location>
</feature>
<evidence type="ECO:0000256" key="1">
    <source>
        <dbReference type="RuleBase" id="RU365090"/>
    </source>
</evidence>
<gene>
    <name evidence="3" type="ORF">F0L46_04215</name>
</gene>
<comment type="cofactor">
    <cofactor evidence="1">
        <name>Mg(2+)</name>
        <dbReference type="ChEBI" id="CHEBI:18420"/>
    </cofactor>
</comment>
<keyword evidence="1" id="KW-0479">Metal-binding</keyword>
<comment type="catalytic activity">
    <reaction evidence="1">
        <text>adenylyl-molybdopterin + molybdate = Mo-molybdopterin + AMP + H(+)</text>
        <dbReference type="Rhea" id="RHEA:35047"/>
        <dbReference type="ChEBI" id="CHEBI:15378"/>
        <dbReference type="ChEBI" id="CHEBI:36264"/>
        <dbReference type="ChEBI" id="CHEBI:62727"/>
        <dbReference type="ChEBI" id="CHEBI:71302"/>
        <dbReference type="ChEBI" id="CHEBI:456215"/>
    </reaction>
</comment>
<dbReference type="OrthoDB" id="8435302at2"/>
<keyword evidence="1" id="KW-0500">Molybdenum</keyword>
<dbReference type="AlphaFoldDB" id="A0A5B2VSK5"/>
<name>A0A5B2VSK5_9HYPH</name>
<dbReference type="Gene3D" id="3.90.105.10">
    <property type="entry name" value="Molybdopterin biosynthesis moea protein, domain 2"/>
    <property type="match status" value="1"/>
</dbReference>
<comment type="function">
    <text evidence="1">Catalyzes the insertion of molybdate into adenylated molybdopterin with the concomitant release of AMP.</text>
</comment>
<comment type="caution">
    <text evidence="3">The sequence shown here is derived from an EMBL/GenBank/DDBJ whole genome shotgun (WGS) entry which is preliminary data.</text>
</comment>
<dbReference type="EMBL" id="VUOA01000008">
    <property type="protein sequence ID" value="KAA2241207.1"/>
    <property type="molecule type" value="Genomic_DNA"/>
</dbReference>
<dbReference type="InterPro" id="IPR005110">
    <property type="entry name" value="MoeA_linker/N"/>
</dbReference>
<evidence type="ECO:0000313" key="3">
    <source>
        <dbReference type="EMBL" id="KAA2241207.1"/>
    </source>
</evidence>
<reference evidence="3 4" key="2">
    <citation type="submission" date="2019-09" db="EMBL/GenBank/DDBJ databases">
        <authorList>
            <person name="Jin C."/>
        </authorList>
    </citation>
    <scope>NUCLEOTIDE SEQUENCE [LARGE SCALE GENOMIC DNA]</scope>
    <source>
        <strain evidence="3 4">BN140002</strain>
    </source>
</reference>
<accession>A0A5B2VSK5</accession>
<organism evidence="3 4">
    <name type="scientific">Salinarimonas soli</name>
    <dbReference type="NCBI Taxonomy" id="1638099"/>
    <lineage>
        <taxon>Bacteria</taxon>
        <taxon>Pseudomonadati</taxon>
        <taxon>Pseudomonadota</taxon>
        <taxon>Alphaproteobacteria</taxon>
        <taxon>Hyphomicrobiales</taxon>
        <taxon>Salinarimonadaceae</taxon>
        <taxon>Salinarimonas</taxon>
    </lineage>
</organism>
<dbReference type="GO" id="GO:0005829">
    <property type="term" value="C:cytosol"/>
    <property type="evidence" value="ECO:0007669"/>
    <property type="project" value="TreeGrafter"/>
</dbReference>
<dbReference type="EC" id="2.10.1.1" evidence="1"/>
<dbReference type="Pfam" id="PF03453">
    <property type="entry name" value="MoeA_N"/>
    <property type="match status" value="1"/>
</dbReference>
<dbReference type="InterPro" id="IPR036425">
    <property type="entry name" value="MoaB/Mog-like_dom_sf"/>
</dbReference>
<keyword evidence="1" id="KW-0501">Molybdenum cofactor biosynthesis</keyword>
<proteinExistence type="inferred from homology"/>
<keyword evidence="4" id="KW-1185">Reference proteome</keyword>
<dbReference type="GO" id="GO:0061599">
    <property type="term" value="F:molybdopterin molybdotransferase activity"/>
    <property type="evidence" value="ECO:0007669"/>
    <property type="project" value="UniProtKB-UniRule"/>
</dbReference>